<gene>
    <name evidence="2" type="ORF">H8K36_14190</name>
</gene>
<keyword evidence="1" id="KW-1133">Transmembrane helix</keyword>
<feature type="transmembrane region" description="Helical" evidence="1">
    <location>
        <begin position="79"/>
        <end position="105"/>
    </location>
</feature>
<protein>
    <recommendedName>
        <fullName evidence="4">DUF4064 domain-containing protein</fullName>
    </recommendedName>
</protein>
<proteinExistence type="predicted"/>
<comment type="caution">
    <text evidence="2">The sequence shown here is derived from an EMBL/GenBank/DDBJ whole genome shotgun (WGS) entry which is preliminary data.</text>
</comment>
<evidence type="ECO:0008006" key="4">
    <source>
        <dbReference type="Google" id="ProtNLM"/>
    </source>
</evidence>
<organism evidence="2 3">
    <name type="scientific">Undibacterium nitidum</name>
    <dbReference type="NCBI Taxonomy" id="2762298"/>
    <lineage>
        <taxon>Bacteria</taxon>
        <taxon>Pseudomonadati</taxon>
        <taxon>Pseudomonadota</taxon>
        <taxon>Betaproteobacteria</taxon>
        <taxon>Burkholderiales</taxon>
        <taxon>Oxalobacteraceae</taxon>
        <taxon>Undibacterium</taxon>
    </lineage>
</organism>
<evidence type="ECO:0000256" key="1">
    <source>
        <dbReference type="SAM" id="Phobius"/>
    </source>
</evidence>
<evidence type="ECO:0000313" key="2">
    <source>
        <dbReference type="EMBL" id="MBC3882537.1"/>
    </source>
</evidence>
<reference evidence="2" key="1">
    <citation type="submission" date="2020-08" db="EMBL/GenBank/DDBJ databases">
        <title>Novel species isolated from subtropical streams in China.</title>
        <authorList>
            <person name="Lu H."/>
        </authorList>
    </citation>
    <scope>NUCLEOTIDE SEQUENCE</scope>
    <source>
        <strain evidence="2">LX22W</strain>
    </source>
</reference>
<sequence>MNIHKQIAAWLAIVMGVVSLLVMLVVFLFLGGVAAFVGDATVTGVFALLGTFIFFFVGFFAVADIIAGILYLRGSSGARIWLIISNILFLFGFPFGTLVGAYSLWALLSNDGDQATTNSSVPPQA</sequence>
<name>A0A923HNY9_9BURK</name>
<keyword evidence="1" id="KW-0472">Membrane</keyword>
<dbReference type="EMBL" id="JACOFZ010000005">
    <property type="protein sequence ID" value="MBC3882537.1"/>
    <property type="molecule type" value="Genomic_DNA"/>
</dbReference>
<accession>A0A923HNY9</accession>
<keyword evidence="1" id="KW-0812">Transmembrane</keyword>
<feature type="transmembrane region" description="Helical" evidence="1">
    <location>
        <begin position="7"/>
        <end position="38"/>
    </location>
</feature>
<dbReference type="Proteomes" id="UP000627446">
    <property type="component" value="Unassembled WGS sequence"/>
</dbReference>
<keyword evidence="3" id="KW-1185">Reference proteome</keyword>
<dbReference type="RefSeq" id="WP_186917144.1">
    <property type="nucleotide sequence ID" value="NZ_JACOFZ010000005.1"/>
</dbReference>
<dbReference type="AlphaFoldDB" id="A0A923HNY9"/>
<evidence type="ECO:0000313" key="3">
    <source>
        <dbReference type="Proteomes" id="UP000627446"/>
    </source>
</evidence>
<feature type="transmembrane region" description="Helical" evidence="1">
    <location>
        <begin position="44"/>
        <end position="72"/>
    </location>
</feature>